<evidence type="ECO:0000313" key="2">
    <source>
        <dbReference type="Proteomes" id="UP001149813"/>
    </source>
</evidence>
<organism evidence="1 2">
    <name type="scientific">Coemansia erecta</name>
    <dbReference type="NCBI Taxonomy" id="147472"/>
    <lineage>
        <taxon>Eukaryota</taxon>
        <taxon>Fungi</taxon>
        <taxon>Fungi incertae sedis</taxon>
        <taxon>Zoopagomycota</taxon>
        <taxon>Kickxellomycotina</taxon>
        <taxon>Kickxellomycetes</taxon>
        <taxon>Kickxellales</taxon>
        <taxon>Kickxellaceae</taxon>
        <taxon>Coemansia</taxon>
    </lineage>
</organism>
<feature type="non-terminal residue" evidence="1">
    <location>
        <position position="808"/>
    </location>
</feature>
<keyword evidence="2" id="KW-1185">Reference proteome</keyword>
<reference evidence="1" key="1">
    <citation type="submission" date="2022-07" db="EMBL/GenBank/DDBJ databases">
        <title>Phylogenomic reconstructions and comparative analyses of Kickxellomycotina fungi.</title>
        <authorList>
            <person name="Reynolds N.K."/>
            <person name="Stajich J.E."/>
            <person name="Barry K."/>
            <person name="Grigoriev I.V."/>
            <person name="Crous P."/>
            <person name="Smith M.E."/>
        </authorList>
    </citation>
    <scope>NUCLEOTIDE SEQUENCE</scope>
    <source>
        <strain evidence="1">NBRC 32514</strain>
    </source>
</reference>
<dbReference type="EMBL" id="JANBOJ010000213">
    <property type="protein sequence ID" value="KAJ1720927.1"/>
    <property type="molecule type" value="Genomic_DNA"/>
</dbReference>
<name>A0A9W8CRK5_9FUNG</name>
<accession>A0A9W8CRK5</accession>
<proteinExistence type="predicted"/>
<dbReference type="OrthoDB" id="5540870at2759"/>
<dbReference type="Proteomes" id="UP001149813">
    <property type="component" value="Unassembled WGS sequence"/>
</dbReference>
<dbReference type="SUPFAM" id="SSF52047">
    <property type="entry name" value="RNI-like"/>
    <property type="match status" value="1"/>
</dbReference>
<sequence>MLSKAILERIFSYNVVGGAWATNGTRTYDRYCAMYKLSLLCRSIRAVLRPHLFEMLFFERYNLALPKEEGKSMVLTMEDSKAAKLLPPVIKWRSNIKLVRVTNMISYVRTVSISTTDRYPDPDDVLKMLKEQGFDNLVYTNVTRLIVKNKSDYDVDDKPGDDANGWFPDESFNALSQYLTDNLPHVQELWLDDNRCIRVGPRNAMSPFIADNLDRLRRLELSFAHMPAFGIKALPMHITHLRLTVHGAYNYIDIPRIATPMLQVLSLSAIPIDCLWQRFVQPATCSDSSHQQSPPGVIEFPELHSLSLTFYVPYRSIPTAKTENDYMWENYKDEALRTKPSSYKGNSKLKTISVQDQSPKYHVLRTDSRRPRFPKLTSMSLNQYPGRISEFLKDIPVEQLVSMRLSGYINTFKGFRMHGFTSLRICSLMQFSELKHRQSPHGNRFFEHTMMQQSPVLQSLHVVSSTECRLRLPPVDKIQCSSIRRLRLSVTISFEDVPALLRCLPLLERLDLERNLFPQPPPEAQTPEGLADVLLTMGLEPISTSLLTFTPDVLCRNSNEESLFYNVFLIIARVPSLRKLCMYSFYASHFYESLLPMLKIPRLFPFIRHLASLDQECAKITAGLVLKHKYVDPSIIEFAEESLNKKDKLEDIARLLESKFPNKRAEHRSVECLSLLVELRSKTPEFTFHQLNHKHINMWTRTIVPFRHLFDSGLLFKGKSIFHKDCKRFTKCIIDFLTFSASKAASSGIENAFTRGPNQGNKLLEQWLGIMLGIHKSNMADFLYKCAARLARTYINCKQPQTITKSDQ</sequence>
<dbReference type="AlphaFoldDB" id="A0A9W8CRK5"/>
<evidence type="ECO:0000313" key="1">
    <source>
        <dbReference type="EMBL" id="KAJ1720927.1"/>
    </source>
</evidence>
<comment type="caution">
    <text evidence="1">The sequence shown here is derived from an EMBL/GenBank/DDBJ whole genome shotgun (WGS) entry which is preliminary data.</text>
</comment>
<dbReference type="Gene3D" id="3.80.10.10">
    <property type="entry name" value="Ribonuclease Inhibitor"/>
    <property type="match status" value="1"/>
</dbReference>
<protein>
    <submittedName>
        <fullName evidence="1">Uncharacterized protein</fullName>
    </submittedName>
</protein>
<dbReference type="InterPro" id="IPR032675">
    <property type="entry name" value="LRR_dom_sf"/>
</dbReference>
<gene>
    <name evidence="1" type="ORF">LPJ53_004505</name>
</gene>